<accession>A0A226QTC0</accession>
<organism evidence="1 2">
    <name type="scientific">Parageobacillus galactosidasius</name>
    <dbReference type="NCBI Taxonomy" id="883812"/>
    <lineage>
        <taxon>Bacteria</taxon>
        <taxon>Bacillati</taxon>
        <taxon>Bacillota</taxon>
        <taxon>Bacilli</taxon>
        <taxon>Bacillales</taxon>
        <taxon>Anoxybacillaceae</taxon>
        <taxon>Parageobacillus</taxon>
    </lineage>
</organism>
<keyword evidence="2" id="KW-1185">Reference proteome</keyword>
<dbReference type="EMBL" id="NDYL01000001">
    <property type="protein sequence ID" value="OXB94742.1"/>
    <property type="molecule type" value="Genomic_DNA"/>
</dbReference>
<dbReference type="Proteomes" id="UP000198394">
    <property type="component" value="Unassembled WGS sequence"/>
</dbReference>
<evidence type="ECO:0000313" key="2">
    <source>
        <dbReference type="Proteomes" id="UP000198394"/>
    </source>
</evidence>
<proteinExistence type="predicted"/>
<protein>
    <submittedName>
        <fullName evidence="1">Uncharacterized protein</fullName>
    </submittedName>
</protein>
<evidence type="ECO:0000313" key="1">
    <source>
        <dbReference type="EMBL" id="OXB94742.1"/>
    </source>
</evidence>
<name>A0A226QTC0_9BACL</name>
<gene>
    <name evidence="1" type="ORF">B9L23_07715</name>
</gene>
<dbReference type="RefSeq" id="WP_089097195.1">
    <property type="nucleotide sequence ID" value="NZ_NDYL01000001.1"/>
</dbReference>
<dbReference type="AlphaFoldDB" id="A0A226QTC0"/>
<sequence>MDVISLSKANKTLNKIKQLDESVVAPLAEDRFPTVDARLDWLEGQADKIRVENTIQIDLSLGVFNNVELNSDGSLRLKILPPKQ</sequence>
<comment type="caution">
    <text evidence="1">The sequence shown here is derived from an EMBL/GenBank/DDBJ whole genome shotgun (WGS) entry which is preliminary data.</text>
</comment>
<reference evidence="1 2" key="1">
    <citation type="submission" date="2017-04" db="EMBL/GenBank/DDBJ databases">
        <title>The genome sequence of Parageobacillus galactosidasius DSM 18751.</title>
        <authorList>
            <person name="Ramaloko W.T."/>
            <person name="Koen N."/>
            <person name="Polliack S."/>
            <person name="Aliyu H."/>
            <person name="Lebre P."/>
            <person name="Mohr T."/>
            <person name="Oswald F."/>
            <person name="Zwick M."/>
            <person name="Neumann A."/>
            <person name="Syldatk C."/>
            <person name="Cowan D."/>
            <person name="De Maayer P."/>
        </authorList>
    </citation>
    <scope>NUCLEOTIDE SEQUENCE [LARGE SCALE GENOMIC DNA]</scope>
    <source>
        <strain evidence="1 2">DSM 18751</strain>
    </source>
</reference>